<gene>
    <name evidence="1" type="ORF">JYK02_06925</name>
</gene>
<sequence>MLDEVEFEEVSNLYRAAFRSTEPTMEARFASVSQAYERLTGYVGCHPNAVMHHRIAQYGPPCTACGKPLRTPEARYCAACGNVRQPPDASSR</sequence>
<evidence type="ECO:0008006" key="3">
    <source>
        <dbReference type="Google" id="ProtNLM"/>
    </source>
</evidence>
<evidence type="ECO:0000313" key="2">
    <source>
        <dbReference type="Proteomes" id="UP000664052"/>
    </source>
</evidence>
<accession>A0ABS3D6E1</accession>
<protein>
    <recommendedName>
        <fullName evidence="3">Zinc ribbon domain-containing protein</fullName>
    </recommendedName>
</protein>
<keyword evidence="2" id="KW-1185">Reference proteome</keyword>
<dbReference type="RefSeq" id="WP_207049939.1">
    <property type="nucleotide sequence ID" value="NZ_JAFIMU010000004.1"/>
</dbReference>
<name>A0ABS3D6E1_9BACT</name>
<organism evidence="1 2">
    <name type="scientific">Corallococcus macrosporus</name>
    <dbReference type="NCBI Taxonomy" id="35"/>
    <lineage>
        <taxon>Bacteria</taxon>
        <taxon>Pseudomonadati</taxon>
        <taxon>Myxococcota</taxon>
        <taxon>Myxococcia</taxon>
        <taxon>Myxococcales</taxon>
        <taxon>Cystobacterineae</taxon>
        <taxon>Myxococcaceae</taxon>
        <taxon>Corallococcus</taxon>
    </lineage>
</organism>
<dbReference type="Proteomes" id="UP000664052">
    <property type="component" value="Unassembled WGS sequence"/>
</dbReference>
<reference evidence="1 2" key="1">
    <citation type="submission" date="2021-02" db="EMBL/GenBank/DDBJ databases">
        <title>De Novo genome assembly of isolated myxobacteria.</title>
        <authorList>
            <person name="Stevens D.C."/>
        </authorList>
    </citation>
    <scope>NUCLEOTIDE SEQUENCE [LARGE SCALE GENOMIC DNA]</scope>
    <source>
        <strain evidence="1 2">ATCC 29039</strain>
    </source>
</reference>
<dbReference type="EMBL" id="JAFIMU010000004">
    <property type="protein sequence ID" value="MBN8227241.1"/>
    <property type="molecule type" value="Genomic_DNA"/>
</dbReference>
<comment type="caution">
    <text evidence="1">The sequence shown here is derived from an EMBL/GenBank/DDBJ whole genome shotgun (WGS) entry which is preliminary data.</text>
</comment>
<proteinExistence type="predicted"/>
<evidence type="ECO:0000313" key="1">
    <source>
        <dbReference type="EMBL" id="MBN8227241.1"/>
    </source>
</evidence>